<keyword evidence="3" id="KW-0812">Transmembrane</keyword>
<keyword evidence="3" id="KW-1133">Transmembrane helix</keyword>
<feature type="transmembrane region" description="Helical" evidence="3">
    <location>
        <begin position="49"/>
        <end position="68"/>
    </location>
</feature>
<dbReference type="EC" id="2.7.7.65" evidence="1"/>
<proteinExistence type="predicted"/>
<dbReference type="InterPro" id="IPR050469">
    <property type="entry name" value="Diguanylate_Cyclase"/>
</dbReference>
<dbReference type="InterPro" id="IPR043128">
    <property type="entry name" value="Rev_trsase/Diguanyl_cyclase"/>
</dbReference>
<dbReference type="PANTHER" id="PTHR45138">
    <property type="entry name" value="REGULATORY COMPONENTS OF SENSORY TRANSDUCTION SYSTEM"/>
    <property type="match status" value="1"/>
</dbReference>
<feature type="transmembrane region" description="Helical" evidence="3">
    <location>
        <begin position="112"/>
        <end position="130"/>
    </location>
</feature>
<feature type="domain" description="GGDEF" evidence="4">
    <location>
        <begin position="270"/>
        <end position="404"/>
    </location>
</feature>
<name>A0ABS6ZKH6_9GAMM</name>
<evidence type="ECO:0000313" key="5">
    <source>
        <dbReference type="EMBL" id="MBW6389972.1"/>
    </source>
</evidence>
<sequence length="411" mass="45546">MVPSCEGGPAVKETLLQAVELDLSRPWHRLRFSHAVETRFEADTSVQRGRHLVIAGIMALVIYDLYIINDYAFRPEAVHIAAWIRFGLMTPLALAVFYCIRRGLPSLLREAAMAATIVVAMLLSNVIFFLSKSPYSFLDTFSFGLILLVGNIVLSLRFAFAVGSSLFCALIVATFVVTYEPMPTEVKINTLVVFTSSALFTLVANFRLEASERQSYLLLLREQLRNQAARKDNQVLAKISITDPLTGVANRRHFDTMLEQRWDEAIAERTMLGMLVIDIDYFKHYNDHYGHLKGDACLRQVAQEIQNHIRQEDDLVVRYGGEEFVVLLPNASASSAMRAAQRIRQGIEALAIPQAGPGVITVSVGAAAVQPSETMDPTILLSIADEALFQAKRAGRNRSVLAPLQDGPLPA</sequence>
<dbReference type="PANTHER" id="PTHR45138:SF9">
    <property type="entry name" value="DIGUANYLATE CYCLASE DGCM-RELATED"/>
    <property type="match status" value="1"/>
</dbReference>
<comment type="catalytic activity">
    <reaction evidence="2">
        <text>2 GTP = 3',3'-c-di-GMP + 2 diphosphate</text>
        <dbReference type="Rhea" id="RHEA:24898"/>
        <dbReference type="ChEBI" id="CHEBI:33019"/>
        <dbReference type="ChEBI" id="CHEBI:37565"/>
        <dbReference type="ChEBI" id="CHEBI:58805"/>
        <dbReference type="EC" id="2.7.7.65"/>
    </reaction>
</comment>
<evidence type="ECO:0000256" key="3">
    <source>
        <dbReference type="SAM" id="Phobius"/>
    </source>
</evidence>
<evidence type="ECO:0000256" key="2">
    <source>
        <dbReference type="ARBA" id="ARBA00034247"/>
    </source>
</evidence>
<reference evidence="5 6" key="1">
    <citation type="submission" date="2021-07" db="EMBL/GenBank/DDBJ databases">
        <authorList>
            <person name="So Y."/>
        </authorList>
    </citation>
    <scope>NUCLEOTIDE SEQUENCE [LARGE SCALE GENOMIC DNA]</scope>
    <source>
        <strain evidence="5 6">Y3S6</strain>
    </source>
</reference>
<evidence type="ECO:0000256" key="1">
    <source>
        <dbReference type="ARBA" id="ARBA00012528"/>
    </source>
</evidence>
<dbReference type="NCBIfam" id="TIGR00254">
    <property type="entry name" value="GGDEF"/>
    <property type="match status" value="1"/>
</dbReference>
<dbReference type="InterPro" id="IPR029787">
    <property type="entry name" value="Nucleotide_cyclase"/>
</dbReference>
<dbReference type="Proteomes" id="UP000769617">
    <property type="component" value="Unassembled WGS sequence"/>
</dbReference>
<dbReference type="InterPro" id="IPR000160">
    <property type="entry name" value="GGDEF_dom"/>
</dbReference>
<evidence type="ECO:0000313" key="6">
    <source>
        <dbReference type="Proteomes" id="UP000769617"/>
    </source>
</evidence>
<protein>
    <recommendedName>
        <fullName evidence="1">diguanylate cyclase</fullName>
        <ecNumber evidence="1">2.7.7.65</ecNumber>
    </recommendedName>
</protein>
<dbReference type="SUPFAM" id="SSF55073">
    <property type="entry name" value="Nucleotide cyclase"/>
    <property type="match status" value="1"/>
</dbReference>
<dbReference type="CDD" id="cd01949">
    <property type="entry name" value="GGDEF"/>
    <property type="match status" value="1"/>
</dbReference>
<comment type="caution">
    <text evidence="5">The sequence shown here is derived from an EMBL/GenBank/DDBJ whole genome shotgun (WGS) entry which is preliminary data.</text>
</comment>
<evidence type="ECO:0000259" key="4">
    <source>
        <dbReference type="PROSITE" id="PS50887"/>
    </source>
</evidence>
<organism evidence="5 6">
    <name type="scientific">Billgrantia antri</name>
    <dbReference type="NCBI Taxonomy" id="2846777"/>
    <lineage>
        <taxon>Bacteria</taxon>
        <taxon>Pseudomonadati</taxon>
        <taxon>Pseudomonadota</taxon>
        <taxon>Gammaproteobacteria</taxon>
        <taxon>Oceanospirillales</taxon>
        <taxon>Halomonadaceae</taxon>
        <taxon>Billgrantia</taxon>
    </lineage>
</organism>
<gene>
    <name evidence="5" type="ORF">KPL81_02180</name>
</gene>
<keyword evidence="5" id="KW-0548">Nucleotidyltransferase</keyword>
<keyword evidence="3" id="KW-0472">Membrane</keyword>
<dbReference type="PROSITE" id="PS50887">
    <property type="entry name" value="GGDEF"/>
    <property type="match status" value="1"/>
</dbReference>
<dbReference type="GO" id="GO:0052621">
    <property type="term" value="F:diguanylate cyclase activity"/>
    <property type="evidence" value="ECO:0007669"/>
    <property type="project" value="UniProtKB-EC"/>
</dbReference>
<dbReference type="EMBL" id="JAHYCA010000001">
    <property type="protein sequence ID" value="MBW6389972.1"/>
    <property type="molecule type" value="Genomic_DNA"/>
</dbReference>
<dbReference type="Pfam" id="PF00990">
    <property type="entry name" value="GGDEF"/>
    <property type="match status" value="1"/>
</dbReference>
<accession>A0ABS6ZKH6</accession>
<keyword evidence="5" id="KW-0808">Transferase</keyword>
<feature type="transmembrane region" description="Helical" evidence="3">
    <location>
        <begin position="159"/>
        <end position="179"/>
    </location>
</feature>
<dbReference type="SMART" id="SM00267">
    <property type="entry name" value="GGDEF"/>
    <property type="match status" value="1"/>
</dbReference>
<feature type="transmembrane region" description="Helical" evidence="3">
    <location>
        <begin position="136"/>
        <end position="154"/>
    </location>
</feature>
<feature type="transmembrane region" description="Helical" evidence="3">
    <location>
        <begin position="80"/>
        <end position="100"/>
    </location>
</feature>
<keyword evidence="6" id="KW-1185">Reference proteome</keyword>
<dbReference type="Gene3D" id="3.30.70.270">
    <property type="match status" value="1"/>
</dbReference>